<gene>
    <name evidence="1" type="ORF">HRbin17_00332</name>
</gene>
<evidence type="ECO:0000313" key="1">
    <source>
        <dbReference type="EMBL" id="GBC97837.1"/>
    </source>
</evidence>
<comment type="caution">
    <text evidence="1">The sequence shown here is derived from an EMBL/GenBank/DDBJ whole genome shotgun (WGS) entry which is preliminary data.</text>
</comment>
<organism evidence="1 2">
    <name type="scientific">Candidatus Fervidibacter japonicus</name>
    <dbReference type="NCBI Taxonomy" id="2035412"/>
    <lineage>
        <taxon>Bacteria</taxon>
        <taxon>Candidatus Fervidibacterota</taxon>
        <taxon>Candidatus Fervidibacter</taxon>
    </lineage>
</organism>
<proteinExistence type="predicted"/>
<dbReference type="Proteomes" id="UP000236173">
    <property type="component" value="Unassembled WGS sequence"/>
</dbReference>
<name>A0A2H5X9Q2_9BACT</name>
<protein>
    <submittedName>
        <fullName evidence="1">Uncharacterized protein</fullName>
    </submittedName>
</protein>
<reference evidence="2" key="1">
    <citation type="submission" date="2017-09" db="EMBL/GenBank/DDBJ databases">
        <title>Metaegenomics of thermophilic ammonia-oxidizing enrichment culture.</title>
        <authorList>
            <person name="Kato S."/>
            <person name="Suzuki K."/>
        </authorList>
    </citation>
    <scope>NUCLEOTIDE SEQUENCE [LARGE SCALE GENOMIC DNA]</scope>
</reference>
<accession>A0A2H5X9Q2</accession>
<sequence>MKRNGQPVPVRRVHLQPNDVLEWQIAYKDDTGKPAELGEMLQLAFKHGLLGVDDMRHLQSLVETQTRFCEEVFRVQDEPTPEEFVGFEVWWRKHPVLHREVDDAAIIEIEVRHRQKAVGFQAMVFLLVPLCYCEPPNLIGRTAERNEHALWSPPMEVLKVLVQAFAIASKRHKDDMVKLLREIPLLRDP</sequence>
<dbReference type="EMBL" id="BEHT01000003">
    <property type="protein sequence ID" value="GBC97837.1"/>
    <property type="molecule type" value="Genomic_DNA"/>
</dbReference>
<evidence type="ECO:0000313" key="2">
    <source>
        <dbReference type="Proteomes" id="UP000236173"/>
    </source>
</evidence>
<dbReference type="AlphaFoldDB" id="A0A2H5X9Q2"/>